<organism evidence="2 3">
    <name type="scientific">Portunus trituberculatus</name>
    <name type="common">Swimming crab</name>
    <name type="synonym">Neptunus trituberculatus</name>
    <dbReference type="NCBI Taxonomy" id="210409"/>
    <lineage>
        <taxon>Eukaryota</taxon>
        <taxon>Metazoa</taxon>
        <taxon>Ecdysozoa</taxon>
        <taxon>Arthropoda</taxon>
        <taxon>Crustacea</taxon>
        <taxon>Multicrustacea</taxon>
        <taxon>Malacostraca</taxon>
        <taxon>Eumalacostraca</taxon>
        <taxon>Eucarida</taxon>
        <taxon>Decapoda</taxon>
        <taxon>Pleocyemata</taxon>
        <taxon>Brachyura</taxon>
        <taxon>Eubrachyura</taxon>
        <taxon>Portunoidea</taxon>
        <taxon>Portunidae</taxon>
        <taxon>Portuninae</taxon>
        <taxon>Portunus</taxon>
    </lineage>
</organism>
<proteinExistence type="predicted"/>
<evidence type="ECO:0000313" key="2">
    <source>
        <dbReference type="EMBL" id="MPC18530.1"/>
    </source>
</evidence>
<dbReference type="Proteomes" id="UP000324222">
    <property type="component" value="Unassembled WGS sequence"/>
</dbReference>
<name>A0A5B7DB14_PORTR</name>
<protein>
    <submittedName>
        <fullName evidence="2">Uncharacterized protein</fullName>
    </submittedName>
</protein>
<gene>
    <name evidence="2" type="ORF">E2C01_011418</name>
</gene>
<keyword evidence="3" id="KW-1185">Reference proteome</keyword>
<dbReference type="EMBL" id="VSRR010000689">
    <property type="protein sequence ID" value="MPC18530.1"/>
    <property type="molecule type" value="Genomic_DNA"/>
</dbReference>
<evidence type="ECO:0000256" key="1">
    <source>
        <dbReference type="SAM" id="MobiDB-lite"/>
    </source>
</evidence>
<dbReference type="AlphaFoldDB" id="A0A5B7DB14"/>
<feature type="region of interest" description="Disordered" evidence="1">
    <location>
        <begin position="1"/>
        <end position="60"/>
    </location>
</feature>
<feature type="compositionally biased region" description="Low complexity" evidence="1">
    <location>
        <begin position="34"/>
        <end position="54"/>
    </location>
</feature>
<accession>A0A5B7DB14</accession>
<sequence length="60" mass="7026">MESHLHHTNDQLLQRSTERETRENTHDKAPWLQTSTTTASRHTSSHQPHSQPSTVTWKPR</sequence>
<evidence type="ECO:0000313" key="3">
    <source>
        <dbReference type="Proteomes" id="UP000324222"/>
    </source>
</evidence>
<reference evidence="2 3" key="1">
    <citation type="submission" date="2019-05" db="EMBL/GenBank/DDBJ databases">
        <title>Another draft genome of Portunus trituberculatus and its Hox gene families provides insights of decapod evolution.</title>
        <authorList>
            <person name="Jeong J.-H."/>
            <person name="Song I."/>
            <person name="Kim S."/>
            <person name="Choi T."/>
            <person name="Kim D."/>
            <person name="Ryu S."/>
            <person name="Kim W."/>
        </authorList>
    </citation>
    <scope>NUCLEOTIDE SEQUENCE [LARGE SCALE GENOMIC DNA]</scope>
    <source>
        <tissue evidence="2">Muscle</tissue>
    </source>
</reference>
<comment type="caution">
    <text evidence="2">The sequence shown here is derived from an EMBL/GenBank/DDBJ whole genome shotgun (WGS) entry which is preliminary data.</text>
</comment>
<feature type="compositionally biased region" description="Basic and acidic residues" evidence="1">
    <location>
        <begin position="16"/>
        <end position="29"/>
    </location>
</feature>